<dbReference type="Pfam" id="PF00320">
    <property type="entry name" value="GATA"/>
    <property type="match status" value="1"/>
</dbReference>
<dbReference type="SUPFAM" id="SSF57716">
    <property type="entry name" value="Glucocorticoid receptor-like (DNA-binding domain)"/>
    <property type="match status" value="1"/>
</dbReference>
<dbReference type="RefSeq" id="XP_003292955.1">
    <property type="nucleotide sequence ID" value="XM_003292907.1"/>
</dbReference>
<accession>F0ZZW1</accession>
<evidence type="ECO:0000313" key="4">
    <source>
        <dbReference type="EMBL" id="EGC30532.1"/>
    </source>
</evidence>
<dbReference type="GO" id="GO:0043565">
    <property type="term" value="F:sequence-specific DNA binding"/>
    <property type="evidence" value="ECO:0007669"/>
    <property type="project" value="InterPro"/>
</dbReference>
<dbReference type="KEGG" id="dpp:DICPUDRAFT_92966"/>
<evidence type="ECO:0000259" key="3">
    <source>
        <dbReference type="PROSITE" id="PS50114"/>
    </source>
</evidence>
<dbReference type="Proteomes" id="UP000001064">
    <property type="component" value="Unassembled WGS sequence"/>
</dbReference>
<name>F0ZZW1_DICPU</name>
<evidence type="ECO:0000256" key="1">
    <source>
        <dbReference type="PROSITE-ProRule" id="PRU00094"/>
    </source>
</evidence>
<dbReference type="STRING" id="5786.F0ZZW1"/>
<feature type="compositionally biased region" description="Basic residues" evidence="2">
    <location>
        <begin position="13"/>
        <end position="22"/>
    </location>
</feature>
<evidence type="ECO:0000313" key="5">
    <source>
        <dbReference type="Proteomes" id="UP000001064"/>
    </source>
</evidence>
<dbReference type="VEuPathDB" id="AmoebaDB:DICPUDRAFT_92966"/>
<protein>
    <recommendedName>
        <fullName evidence="3">GATA-type domain-containing protein</fullName>
    </recommendedName>
</protein>
<organism evidence="4 5">
    <name type="scientific">Dictyostelium purpureum</name>
    <name type="common">Slime mold</name>
    <dbReference type="NCBI Taxonomy" id="5786"/>
    <lineage>
        <taxon>Eukaryota</taxon>
        <taxon>Amoebozoa</taxon>
        <taxon>Evosea</taxon>
        <taxon>Eumycetozoa</taxon>
        <taxon>Dictyostelia</taxon>
        <taxon>Dictyosteliales</taxon>
        <taxon>Dictyosteliaceae</taxon>
        <taxon>Dictyostelium</taxon>
    </lineage>
</organism>
<dbReference type="GO" id="GO:0006355">
    <property type="term" value="P:regulation of DNA-templated transcription"/>
    <property type="evidence" value="ECO:0007669"/>
    <property type="project" value="InterPro"/>
</dbReference>
<reference evidence="5" key="1">
    <citation type="journal article" date="2011" name="Genome Biol.">
        <title>Comparative genomics of the social amoebae Dictyostelium discoideum and Dictyostelium purpureum.</title>
        <authorList>
            <consortium name="US DOE Joint Genome Institute (JGI-PGF)"/>
            <person name="Sucgang R."/>
            <person name="Kuo A."/>
            <person name="Tian X."/>
            <person name="Salerno W."/>
            <person name="Parikh A."/>
            <person name="Feasley C.L."/>
            <person name="Dalin E."/>
            <person name="Tu H."/>
            <person name="Huang E."/>
            <person name="Barry K."/>
            <person name="Lindquist E."/>
            <person name="Shapiro H."/>
            <person name="Bruce D."/>
            <person name="Schmutz J."/>
            <person name="Salamov A."/>
            <person name="Fey P."/>
            <person name="Gaudet P."/>
            <person name="Anjard C."/>
            <person name="Babu M.M."/>
            <person name="Basu S."/>
            <person name="Bushmanova Y."/>
            <person name="van der Wel H."/>
            <person name="Katoh-Kurasawa M."/>
            <person name="Dinh C."/>
            <person name="Coutinho P.M."/>
            <person name="Saito T."/>
            <person name="Elias M."/>
            <person name="Schaap P."/>
            <person name="Kay R.R."/>
            <person name="Henrissat B."/>
            <person name="Eichinger L."/>
            <person name="Rivero F."/>
            <person name="Putnam N.H."/>
            <person name="West C.M."/>
            <person name="Loomis W.F."/>
            <person name="Chisholm R.L."/>
            <person name="Shaulsky G."/>
            <person name="Strassmann J.E."/>
            <person name="Queller D.C."/>
            <person name="Kuspa A."/>
            <person name="Grigoriev I.V."/>
        </authorList>
    </citation>
    <scope>NUCLEOTIDE SEQUENCE [LARGE SCALE GENOMIC DNA]</scope>
    <source>
        <strain evidence="5">QSDP1</strain>
    </source>
</reference>
<dbReference type="AlphaFoldDB" id="F0ZZW1"/>
<dbReference type="InterPro" id="IPR013088">
    <property type="entry name" value="Znf_NHR/GATA"/>
</dbReference>
<dbReference type="EMBL" id="GL871322">
    <property type="protein sequence ID" value="EGC30532.1"/>
    <property type="molecule type" value="Genomic_DNA"/>
</dbReference>
<keyword evidence="5" id="KW-1185">Reference proteome</keyword>
<dbReference type="Gene3D" id="3.30.50.10">
    <property type="entry name" value="Erythroid Transcription Factor GATA-1, subunit A"/>
    <property type="match status" value="1"/>
</dbReference>
<keyword evidence="1" id="KW-0863">Zinc-finger</keyword>
<feature type="region of interest" description="Disordered" evidence="2">
    <location>
        <begin position="1"/>
        <end position="25"/>
    </location>
</feature>
<feature type="domain" description="GATA-type" evidence="3">
    <location>
        <begin position="22"/>
        <end position="82"/>
    </location>
</feature>
<evidence type="ECO:0000256" key="2">
    <source>
        <dbReference type="SAM" id="MobiDB-lite"/>
    </source>
</evidence>
<proteinExistence type="predicted"/>
<dbReference type="OrthoDB" id="21390at2759"/>
<dbReference type="GO" id="GO:0008270">
    <property type="term" value="F:zinc ion binding"/>
    <property type="evidence" value="ECO:0007669"/>
    <property type="project" value="UniProtKB-KW"/>
</dbReference>
<dbReference type="GeneID" id="10510344"/>
<dbReference type="InParanoid" id="F0ZZW1"/>
<keyword evidence="1" id="KW-0862">Zinc</keyword>
<dbReference type="PROSITE" id="PS50114">
    <property type="entry name" value="GATA_ZN_FINGER_2"/>
    <property type="match status" value="1"/>
</dbReference>
<sequence length="84" mass="9868">MHNNNNSSDITTVKRKRGRPRKEKPDACFRCRCRTTPEWRKGWVDREGVSLHVPLCNACGLHNAKQRKSYQLSKELNSIYRLLN</sequence>
<dbReference type="InterPro" id="IPR000679">
    <property type="entry name" value="Znf_GATA"/>
</dbReference>
<gene>
    <name evidence="4" type="ORF">DICPUDRAFT_92966</name>
</gene>
<dbReference type="SMART" id="SM00401">
    <property type="entry name" value="ZnF_GATA"/>
    <property type="match status" value="1"/>
</dbReference>
<keyword evidence="1" id="KW-0479">Metal-binding</keyword>
<feature type="compositionally biased region" description="Polar residues" evidence="2">
    <location>
        <begin position="1"/>
        <end position="11"/>
    </location>
</feature>